<evidence type="ECO:0000313" key="2">
    <source>
        <dbReference type="EMBL" id="MWV69523.1"/>
    </source>
</evidence>
<dbReference type="AlphaFoldDB" id="A0A347VTC2"/>
<dbReference type="InterPro" id="IPR037181">
    <property type="entry name" value="SUFU_N"/>
</dbReference>
<sequence length="225" mass="25870">MTIKEYLQKAKDDDDFSPGWEAIDKAFGQIYGDQKPKHYATNLKTRANLGGDQYLDGYSIYTSPHGYQHIVTYGMSELYANEESFGGAWSGWGYEMTFKLAERDSKACLWALNTLANLAFFTNTQSSHLENLQFIVGDGKSIDRSTDSKITGLIITYDTEVKSVETLHGRLDFMQLVGITQKELEWITQFQNLEENKQKIQELIYKMQDDNPYLVTDMKREKSYV</sequence>
<reference evidence="3 4" key="2">
    <citation type="journal article" date="2016" name="Infect. Immun.">
        <title>Helicobacter saguini, a Novel Helicobacter Isolated from Cotton-Top Tamarins with Ulcerative Colitis, Has Proinflammatory Properties and Induces Typhlocolitis and Dysplasia in Gnotobiotic IL-10-/- Mice.</title>
        <authorList>
            <person name="Shen Z."/>
            <person name="Mannion A."/>
            <person name="Whary M.T."/>
            <person name="Muthupalani S."/>
            <person name="Sheh A."/>
            <person name="Feng Y."/>
            <person name="Gong G."/>
            <person name="Vandamme P."/>
            <person name="Holcombe H.R."/>
            <person name="Paster B.J."/>
            <person name="Fox J.G."/>
        </authorList>
    </citation>
    <scope>NUCLEOTIDE SEQUENCE [LARGE SCALE GENOMIC DNA]</scope>
    <source>
        <strain evidence="3 4">MIT 97-6194</strain>
    </source>
</reference>
<dbReference type="EMBL" id="JRMP02000019">
    <property type="protein sequence ID" value="TLD92536.1"/>
    <property type="molecule type" value="Genomic_DNA"/>
</dbReference>
<feature type="domain" description="Suppressor of fused-like" evidence="1">
    <location>
        <begin position="52"/>
        <end position="221"/>
    </location>
</feature>
<dbReference type="SUPFAM" id="SSF103359">
    <property type="entry name" value="Suppressor of Fused, N-terminal domain"/>
    <property type="match status" value="1"/>
</dbReference>
<dbReference type="RefSeq" id="WP_034571588.1">
    <property type="nucleotide sequence ID" value="NZ_JRMP02000019.1"/>
</dbReference>
<organism evidence="3 4">
    <name type="scientific">Helicobacter saguini</name>
    <dbReference type="NCBI Taxonomy" id="1548018"/>
    <lineage>
        <taxon>Bacteria</taxon>
        <taxon>Pseudomonadati</taxon>
        <taxon>Campylobacterota</taxon>
        <taxon>Epsilonproteobacteria</taxon>
        <taxon>Campylobacterales</taxon>
        <taxon>Helicobacteraceae</taxon>
        <taxon>Helicobacter</taxon>
    </lineage>
</organism>
<evidence type="ECO:0000259" key="1">
    <source>
        <dbReference type="Pfam" id="PF05076"/>
    </source>
</evidence>
<dbReference type="Proteomes" id="UP000029714">
    <property type="component" value="Unassembled WGS sequence"/>
</dbReference>
<dbReference type="InterPro" id="IPR007768">
    <property type="entry name" value="Suppressor_of_fused"/>
</dbReference>
<comment type="caution">
    <text evidence="3">The sequence shown here is derived from an EMBL/GenBank/DDBJ whole genome shotgun (WGS) entry which is preliminary data.</text>
</comment>
<reference evidence="3" key="3">
    <citation type="submission" date="2018-04" db="EMBL/GenBank/DDBJ databases">
        <authorList>
            <person name="Sheh A."/>
            <person name="Shen Z."/>
            <person name="Mannion A.J."/>
            <person name="Fox J.G."/>
        </authorList>
    </citation>
    <scope>NUCLEOTIDE SEQUENCE</scope>
    <source>
        <strain evidence="3">MIT 97-6194</strain>
    </source>
</reference>
<dbReference type="EMBL" id="QBIU01000001">
    <property type="protein sequence ID" value="MWV69523.1"/>
    <property type="molecule type" value="Genomic_DNA"/>
</dbReference>
<dbReference type="GO" id="GO:0005737">
    <property type="term" value="C:cytoplasm"/>
    <property type="evidence" value="ECO:0007669"/>
    <property type="project" value="TreeGrafter"/>
</dbReference>
<evidence type="ECO:0000313" key="4">
    <source>
        <dbReference type="Proteomes" id="UP000029714"/>
    </source>
</evidence>
<evidence type="ECO:0000313" key="5">
    <source>
        <dbReference type="Proteomes" id="UP000477070"/>
    </source>
</evidence>
<dbReference type="OrthoDB" id="9023549at2"/>
<dbReference type="PANTHER" id="PTHR10928:SF2">
    <property type="entry name" value="SUPPRESSOR OF FUSED HOMOLOG"/>
    <property type="match status" value="1"/>
</dbReference>
<dbReference type="Pfam" id="PF05076">
    <property type="entry name" value="SUFU"/>
    <property type="match status" value="1"/>
</dbReference>
<gene>
    <name evidence="2" type="ORF">DCO61_05745</name>
    <name evidence="3" type="ORF">LS64_010115</name>
</gene>
<reference evidence="3 4" key="1">
    <citation type="journal article" date="2014" name="Genome Announc.">
        <title>Draft genome sequences of eight enterohepatic helicobacter species isolated from both laboratory and wild rodents.</title>
        <authorList>
            <person name="Sheh A."/>
            <person name="Shen Z."/>
            <person name="Fox J.G."/>
        </authorList>
    </citation>
    <scope>NUCLEOTIDE SEQUENCE [LARGE SCALE GENOMIC DNA]</scope>
    <source>
        <strain evidence="3 4">MIT 97-6194</strain>
    </source>
</reference>
<accession>A0A347VTC2</accession>
<name>A0A347VTC2_9HELI</name>
<dbReference type="InterPro" id="IPR020941">
    <property type="entry name" value="SUFU-like_domain"/>
</dbReference>
<dbReference type="STRING" id="1548018.LS64_05940"/>
<reference evidence="2 5" key="4">
    <citation type="submission" date="2019-12" db="EMBL/GenBank/DDBJ databases">
        <title>Multi-Generational Helicobacter saguini Isolates.</title>
        <authorList>
            <person name="Mannion A."/>
            <person name="Shen Z."/>
            <person name="Fox J.G."/>
        </authorList>
    </citation>
    <scope>NUCLEOTIDE SEQUENCE [LARGE SCALE GENOMIC DNA]</scope>
    <source>
        <strain evidence="2">16-048</strain>
        <strain evidence="5">16-048 (F4)</strain>
    </source>
</reference>
<dbReference type="Proteomes" id="UP000477070">
    <property type="component" value="Unassembled WGS sequence"/>
</dbReference>
<proteinExistence type="predicted"/>
<keyword evidence="4" id="KW-1185">Reference proteome</keyword>
<dbReference type="PANTHER" id="PTHR10928">
    <property type="entry name" value="SUPPRESSOR OF FUSED"/>
    <property type="match status" value="1"/>
</dbReference>
<protein>
    <submittedName>
        <fullName evidence="3">Suppressor of fused domain protein</fullName>
    </submittedName>
</protein>
<evidence type="ECO:0000313" key="3">
    <source>
        <dbReference type="EMBL" id="TLD92536.1"/>
    </source>
</evidence>